<reference evidence="1" key="1">
    <citation type="submission" date="2023-01" db="EMBL/GenBank/DDBJ databases">
        <title>Genome assembly of the deep-sea coral Lophelia pertusa.</title>
        <authorList>
            <person name="Herrera S."/>
            <person name="Cordes E."/>
        </authorList>
    </citation>
    <scope>NUCLEOTIDE SEQUENCE</scope>
    <source>
        <strain evidence="1">USNM1676648</strain>
        <tissue evidence="1">Polyp</tissue>
    </source>
</reference>
<gene>
    <name evidence="1" type="ORF">OS493_037758</name>
</gene>
<sequence>LSFYPGSSNPLKCPVTFLEDLGVRLGPLHHPLDITVLAGESCSLLVIPSNKAVISWAAQNSWSGLLSSMLIFFGLSCTLGLQAPVLLDHPGWAFTLFSLGDNGK</sequence>
<evidence type="ECO:0000313" key="2">
    <source>
        <dbReference type="Proteomes" id="UP001163046"/>
    </source>
</evidence>
<comment type="caution">
    <text evidence="1">The sequence shown here is derived from an EMBL/GenBank/DDBJ whole genome shotgun (WGS) entry which is preliminary data.</text>
</comment>
<proteinExistence type="predicted"/>
<dbReference type="Proteomes" id="UP001163046">
    <property type="component" value="Unassembled WGS sequence"/>
</dbReference>
<dbReference type="AlphaFoldDB" id="A0A9X0D6L9"/>
<keyword evidence="2" id="KW-1185">Reference proteome</keyword>
<protein>
    <submittedName>
        <fullName evidence="1">Uncharacterized protein</fullName>
    </submittedName>
</protein>
<organism evidence="1 2">
    <name type="scientific">Desmophyllum pertusum</name>
    <dbReference type="NCBI Taxonomy" id="174260"/>
    <lineage>
        <taxon>Eukaryota</taxon>
        <taxon>Metazoa</taxon>
        <taxon>Cnidaria</taxon>
        <taxon>Anthozoa</taxon>
        <taxon>Hexacorallia</taxon>
        <taxon>Scleractinia</taxon>
        <taxon>Caryophylliina</taxon>
        <taxon>Caryophylliidae</taxon>
        <taxon>Desmophyllum</taxon>
    </lineage>
</organism>
<dbReference type="EMBL" id="MU825472">
    <property type="protein sequence ID" value="KAJ7388421.1"/>
    <property type="molecule type" value="Genomic_DNA"/>
</dbReference>
<name>A0A9X0D6L9_9CNID</name>
<feature type="non-terminal residue" evidence="1">
    <location>
        <position position="1"/>
    </location>
</feature>
<accession>A0A9X0D6L9</accession>
<evidence type="ECO:0000313" key="1">
    <source>
        <dbReference type="EMBL" id="KAJ7388421.1"/>
    </source>
</evidence>